<dbReference type="Gene3D" id="2.60.120.590">
    <property type="entry name" value="Alpha-ketoglutarate-dependent dioxygenase AlkB-like"/>
    <property type="match status" value="1"/>
</dbReference>
<dbReference type="SUPFAM" id="SSF51197">
    <property type="entry name" value="Clavaminate synthase-like"/>
    <property type="match status" value="1"/>
</dbReference>
<dbReference type="GO" id="GO:0006631">
    <property type="term" value="P:fatty acid metabolic process"/>
    <property type="evidence" value="ECO:0007669"/>
    <property type="project" value="TreeGrafter"/>
</dbReference>
<evidence type="ECO:0000256" key="1">
    <source>
        <dbReference type="SAM" id="MobiDB-lite"/>
    </source>
</evidence>
<dbReference type="Proteomes" id="UP000006757">
    <property type="component" value="Unassembled WGS sequence"/>
</dbReference>
<dbReference type="InterPro" id="IPR027450">
    <property type="entry name" value="AlkB-like"/>
</dbReference>
<evidence type="ECO:0000313" key="4">
    <source>
        <dbReference type="Proteomes" id="UP000006757"/>
    </source>
</evidence>
<comment type="caution">
    <text evidence="3">The sequence shown here is derived from an EMBL/GenBank/DDBJ whole genome shotgun (WGS) entry which is preliminary data.</text>
</comment>
<dbReference type="InParanoid" id="K1VKQ2"/>
<dbReference type="InterPro" id="IPR005123">
    <property type="entry name" value="Oxoglu/Fe-dep_dioxygenase_dom"/>
</dbReference>
<dbReference type="OMA" id="INQIMLF"/>
<dbReference type="Pfam" id="PF13532">
    <property type="entry name" value="2OG-FeII_Oxy_2"/>
    <property type="match status" value="1"/>
</dbReference>
<gene>
    <name evidence="3" type="ORF">A1Q2_00965</name>
</gene>
<dbReference type="PANTHER" id="PTHR21052">
    <property type="entry name" value="SPERMATOGENESIS ASSOCIATED 11-RELATED"/>
    <property type="match status" value="1"/>
</dbReference>
<dbReference type="PROSITE" id="PS51471">
    <property type="entry name" value="FE2OG_OXY"/>
    <property type="match status" value="1"/>
</dbReference>
<dbReference type="AlphaFoldDB" id="K1VKQ2"/>
<keyword evidence="4" id="KW-1185">Reference proteome</keyword>
<evidence type="ECO:0000259" key="2">
    <source>
        <dbReference type="PROSITE" id="PS51471"/>
    </source>
</evidence>
<proteinExistence type="predicted"/>
<dbReference type="PANTHER" id="PTHR21052:SF0">
    <property type="entry name" value="ALPHA-KETOGLUTARATE-DEPENDENT DIOXYGENASE ALKB HOMOLOG 7, MITOCHONDRIAL"/>
    <property type="match status" value="1"/>
</dbReference>
<dbReference type="EMBL" id="AMBO01000191">
    <property type="protein sequence ID" value="EKD04735.1"/>
    <property type="molecule type" value="Genomic_DNA"/>
</dbReference>
<dbReference type="GO" id="GO:0016706">
    <property type="term" value="F:2-oxoglutarate-dependent dioxygenase activity"/>
    <property type="evidence" value="ECO:0007669"/>
    <property type="project" value="TreeGrafter"/>
</dbReference>
<dbReference type="FunCoup" id="K1VKQ2">
    <property type="interactions" value="12"/>
</dbReference>
<organism evidence="3 4">
    <name type="scientific">Trichosporon asahii var. asahii (strain CBS 8904)</name>
    <name type="common">Yeast</name>
    <dbReference type="NCBI Taxonomy" id="1220162"/>
    <lineage>
        <taxon>Eukaryota</taxon>
        <taxon>Fungi</taxon>
        <taxon>Dikarya</taxon>
        <taxon>Basidiomycota</taxon>
        <taxon>Agaricomycotina</taxon>
        <taxon>Tremellomycetes</taxon>
        <taxon>Trichosporonales</taxon>
        <taxon>Trichosporonaceae</taxon>
        <taxon>Trichosporon</taxon>
    </lineage>
</organism>
<dbReference type="eggNOG" id="KOG4176">
    <property type="taxonomic scope" value="Eukaryota"/>
</dbReference>
<dbReference type="InterPro" id="IPR032870">
    <property type="entry name" value="ALKBH7-like"/>
</dbReference>
<sequence length="242" mass="25781">MSIDAPECGIDMEREDMASPVSSAGSLFDDHENAEVIASRTPPPIPGLSVFPGLLPRELASELGCSSSLTPTMLFSAPPPAPSSMPSHIQSLDSALIQLLDPLLPPNVLETALRQPLARQAILNLYPPGQGISPHVDLPRRYADGIVGVSLTGGCVLTLQRADDAMKETGYGAATGERYDVYLPPRSVYVLSGESRWDWAHGIEGRTADTVHNDGGGTTTLPRDMRVSVTLRWMKEGAGLLA</sequence>
<name>K1VKQ2_TRIAC</name>
<feature type="domain" description="Fe2OG dioxygenase" evidence="2">
    <location>
        <begin position="117"/>
        <end position="235"/>
    </location>
</feature>
<protein>
    <recommendedName>
        <fullName evidence="2">Fe2OG dioxygenase domain-containing protein</fullName>
    </recommendedName>
</protein>
<dbReference type="GO" id="GO:0006974">
    <property type="term" value="P:DNA damage response"/>
    <property type="evidence" value="ECO:0007669"/>
    <property type="project" value="InterPro"/>
</dbReference>
<dbReference type="STRING" id="1220162.K1VKQ2"/>
<dbReference type="InterPro" id="IPR037151">
    <property type="entry name" value="AlkB-like_sf"/>
</dbReference>
<dbReference type="GO" id="GO:0005759">
    <property type="term" value="C:mitochondrial matrix"/>
    <property type="evidence" value="ECO:0007669"/>
    <property type="project" value="TreeGrafter"/>
</dbReference>
<dbReference type="HOGENOM" id="CLU_052246_2_0_1"/>
<accession>K1VKQ2</accession>
<dbReference type="OrthoDB" id="412814at2759"/>
<reference evidence="3 4" key="1">
    <citation type="journal article" date="2012" name="Eukaryot. Cell">
        <title>Genome sequence of the Trichosporon asahii environmental strain CBS 8904.</title>
        <authorList>
            <person name="Yang R.Y."/>
            <person name="Li H.T."/>
            <person name="Zhu H."/>
            <person name="Zhou G.P."/>
            <person name="Wang M."/>
            <person name="Wang L."/>
        </authorList>
    </citation>
    <scope>NUCLEOTIDE SEQUENCE [LARGE SCALE GENOMIC DNA]</scope>
    <source>
        <strain evidence="3 4">CBS 8904</strain>
    </source>
</reference>
<feature type="region of interest" description="Disordered" evidence="1">
    <location>
        <begin position="1"/>
        <end position="26"/>
    </location>
</feature>
<evidence type="ECO:0000313" key="3">
    <source>
        <dbReference type="EMBL" id="EKD04735.1"/>
    </source>
</evidence>